<name>A0ABQ1ZT96_9BACL</name>
<protein>
    <recommendedName>
        <fullName evidence="3">DUF2634 domain-containing protein</fullName>
    </recommendedName>
</protein>
<dbReference type="RefSeq" id="WP_172242453.1">
    <property type="nucleotide sequence ID" value="NZ_BMDD01000002.1"/>
</dbReference>
<comment type="caution">
    <text evidence="1">The sequence shown here is derived from an EMBL/GenBank/DDBJ whole genome shotgun (WGS) entry which is preliminary data.</text>
</comment>
<proteinExistence type="predicted"/>
<dbReference type="Pfam" id="PF10934">
    <property type="entry name" value="Sheath_initiator"/>
    <property type="match status" value="1"/>
</dbReference>
<dbReference type="Proteomes" id="UP000605427">
    <property type="component" value="Unassembled WGS sequence"/>
</dbReference>
<evidence type="ECO:0000313" key="2">
    <source>
        <dbReference type="Proteomes" id="UP000605427"/>
    </source>
</evidence>
<keyword evidence="2" id="KW-1185">Reference proteome</keyword>
<sequence>MANLFPDNGGFFWGDEETDVEADSAAVTFGRSWKFDYDRGEFVTTPSGRIAAANPREAWVEWCEKAIRTPRYRHVIYSRDYGNELEDLLGSDHPRSVIESEVERMVTETLLADDRTGSVDQFSFAWIADGCTFSCQITSVQEDVEILESEVIGFG</sequence>
<accession>A0ABQ1ZT96</accession>
<evidence type="ECO:0000313" key="1">
    <source>
        <dbReference type="EMBL" id="GGH76153.1"/>
    </source>
</evidence>
<dbReference type="InterPro" id="IPR020288">
    <property type="entry name" value="Sheath_initiator"/>
</dbReference>
<dbReference type="EMBL" id="BMDD01000002">
    <property type="protein sequence ID" value="GGH76153.1"/>
    <property type="molecule type" value="Genomic_DNA"/>
</dbReference>
<evidence type="ECO:0008006" key="3">
    <source>
        <dbReference type="Google" id="ProtNLM"/>
    </source>
</evidence>
<gene>
    <name evidence="1" type="ORF">GCM10007362_17970</name>
</gene>
<reference evidence="2" key="1">
    <citation type="journal article" date="2019" name="Int. J. Syst. Evol. Microbiol.">
        <title>The Global Catalogue of Microorganisms (GCM) 10K type strain sequencing project: providing services to taxonomists for standard genome sequencing and annotation.</title>
        <authorList>
            <consortium name="The Broad Institute Genomics Platform"/>
            <consortium name="The Broad Institute Genome Sequencing Center for Infectious Disease"/>
            <person name="Wu L."/>
            <person name="Ma J."/>
        </authorList>
    </citation>
    <scope>NUCLEOTIDE SEQUENCE [LARGE SCALE GENOMIC DNA]</scope>
    <source>
        <strain evidence="2">CCM 8702</strain>
    </source>
</reference>
<organism evidence="1 2">
    <name type="scientific">Saccharibacillus endophyticus</name>
    <dbReference type="NCBI Taxonomy" id="2060666"/>
    <lineage>
        <taxon>Bacteria</taxon>
        <taxon>Bacillati</taxon>
        <taxon>Bacillota</taxon>
        <taxon>Bacilli</taxon>
        <taxon>Bacillales</taxon>
        <taxon>Paenibacillaceae</taxon>
        <taxon>Saccharibacillus</taxon>
    </lineage>
</organism>